<evidence type="ECO:0000313" key="3">
    <source>
        <dbReference type="Proteomes" id="UP001597469"/>
    </source>
</evidence>
<reference evidence="3" key="1">
    <citation type="journal article" date="2019" name="Int. J. Syst. Evol. Microbiol.">
        <title>The Global Catalogue of Microorganisms (GCM) 10K type strain sequencing project: providing services to taxonomists for standard genome sequencing and annotation.</title>
        <authorList>
            <consortium name="The Broad Institute Genomics Platform"/>
            <consortium name="The Broad Institute Genome Sequencing Center for Infectious Disease"/>
            <person name="Wu L."/>
            <person name="Ma J."/>
        </authorList>
    </citation>
    <scope>NUCLEOTIDE SEQUENCE [LARGE SCALE GENOMIC DNA]</scope>
    <source>
        <strain evidence="3">KCTC 42805</strain>
    </source>
</reference>
<dbReference type="PANTHER" id="PTHR34003:SF2">
    <property type="entry name" value="SNOAL-LIKE DOMAIN-CONTAINING PROTEIN"/>
    <property type="match status" value="1"/>
</dbReference>
<dbReference type="Pfam" id="PF12680">
    <property type="entry name" value="SnoaL_2"/>
    <property type="match status" value="1"/>
</dbReference>
<feature type="domain" description="SnoaL-like" evidence="1">
    <location>
        <begin position="21"/>
        <end position="109"/>
    </location>
</feature>
<dbReference type="EMBL" id="JBHULN010000001">
    <property type="protein sequence ID" value="MFD2569061.1"/>
    <property type="molecule type" value="Genomic_DNA"/>
</dbReference>
<gene>
    <name evidence="2" type="ORF">ACFSUS_00355</name>
</gene>
<accession>A0ABW5LZ17</accession>
<organism evidence="2 3">
    <name type="scientific">Spirosoma soli</name>
    <dbReference type="NCBI Taxonomy" id="1770529"/>
    <lineage>
        <taxon>Bacteria</taxon>
        <taxon>Pseudomonadati</taxon>
        <taxon>Bacteroidota</taxon>
        <taxon>Cytophagia</taxon>
        <taxon>Cytophagales</taxon>
        <taxon>Cytophagaceae</taxon>
        <taxon>Spirosoma</taxon>
    </lineage>
</organism>
<name>A0ABW5LZ17_9BACT</name>
<keyword evidence="3" id="KW-1185">Reference proteome</keyword>
<dbReference type="Gene3D" id="3.10.450.50">
    <property type="match status" value="1"/>
</dbReference>
<evidence type="ECO:0000313" key="2">
    <source>
        <dbReference type="EMBL" id="MFD2569061.1"/>
    </source>
</evidence>
<dbReference type="PANTHER" id="PTHR34003">
    <property type="entry name" value="BLL2395 PROTEIN"/>
    <property type="match status" value="1"/>
</dbReference>
<protein>
    <submittedName>
        <fullName evidence="2">Nuclear transport factor 2 family protein</fullName>
    </submittedName>
</protein>
<evidence type="ECO:0000259" key="1">
    <source>
        <dbReference type="Pfam" id="PF12680"/>
    </source>
</evidence>
<sequence>MQTLNERVQALNTLVAQFRYPEAFDQFYHESLLNYENEQAPMIGLQAEREAMEHFLNSVTNQSAELKTVIVADNTSVSEWLYDFTHKDWGRRHYTQITVQRWEDGKVVHQRHHYATN</sequence>
<proteinExistence type="predicted"/>
<dbReference type="RefSeq" id="WP_381517475.1">
    <property type="nucleotide sequence ID" value="NZ_JBHULN010000001.1"/>
</dbReference>
<dbReference type="Proteomes" id="UP001597469">
    <property type="component" value="Unassembled WGS sequence"/>
</dbReference>
<dbReference type="InterPro" id="IPR037401">
    <property type="entry name" value="SnoaL-like"/>
</dbReference>
<comment type="caution">
    <text evidence="2">The sequence shown here is derived from an EMBL/GenBank/DDBJ whole genome shotgun (WGS) entry which is preliminary data.</text>
</comment>
<dbReference type="InterPro" id="IPR032710">
    <property type="entry name" value="NTF2-like_dom_sf"/>
</dbReference>
<dbReference type="SUPFAM" id="SSF54427">
    <property type="entry name" value="NTF2-like"/>
    <property type="match status" value="1"/>
</dbReference>